<dbReference type="OrthoDB" id="3213974at2759"/>
<protein>
    <submittedName>
        <fullName evidence="2">Uncharacterized protein</fullName>
    </submittedName>
</protein>
<dbReference type="AlphaFoldDB" id="A0A0D0CMR3"/>
<gene>
    <name evidence="2" type="ORF">PAXRUDRAFT_22705</name>
</gene>
<dbReference type="EMBL" id="KN831535">
    <property type="protein sequence ID" value="KIK71876.1"/>
    <property type="molecule type" value="Genomic_DNA"/>
</dbReference>
<dbReference type="HOGENOM" id="CLU_2705589_0_0_1"/>
<reference evidence="2 3" key="1">
    <citation type="submission" date="2014-04" db="EMBL/GenBank/DDBJ databases">
        <authorList>
            <consortium name="DOE Joint Genome Institute"/>
            <person name="Kuo A."/>
            <person name="Kohler A."/>
            <person name="Jargeat P."/>
            <person name="Nagy L.G."/>
            <person name="Floudas D."/>
            <person name="Copeland A."/>
            <person name="Barry K.W."/>
            <person name="Cichocki N."/>
            <person name="Veneault-Fourrey C."/>
            <person name="LaButti K."/>
            <person name="Lindquist E.A."/>
            <person name="Lipzen A."/>
            <person name="Lundell T."/>
            <person name="Morin E."/>
            <person name="Murat C."/>
            <person name="Sun H."/>
            <person name="Tunlid A."/>
            <person name="Henrissat B."/>
            <person name="Grigoriev I.V."/>
            <person name="Hibbett D.S."/>
            <person name="Martin F."/>
            <person name="Nordberg H.P."/>
            <person name="Cantor M.N."/>
            <person name="Hua S.X."/>
        </authorList>
    </citation>
    <scope>NUCLEOTIDE SEQUENCE [LARGE SCALE GENOMIC DNA]</scope>
    <source>
        <strain evidence="2 3">Ve08.2h10</strain>
    </source>
</reference>
<evidence type="ECO:0000256" key="1">
    <source>
        <dbReference type="SAM" id="MobiDB-lite"/>
    </source>
</evidence>
<accession>A0A0D0CMR3</accession>
<feature type="region of interest" description="Disordered" evidence="1">
    <location>
        <begin position="46"/>
        <end position="73"/>
    </location>
</feature>
<sequence length="73" mass="8060">MSVNPDVDDENDWLDEPRQLDPEAVGAERCMFTNTNMAQTHVHDTAGISTTDPRGSTAAAMPPPADTEWESWE</sequence>
<dbReference type="Proteomes" id="UP000054538">
    <property type="component" value="Unassembled WGS sequence"/>
</dbReference>
<evidence type="ECO:0000313" key="2">
    <source>
        <dbReference type="EMBL" id="KIK71876.1"/>
    </source>
</evidence>
<proteinExistence type="predicted"/>
<organism evidence="2 3">
    <name type="scientific">Paxillus rubicundulus Ve08.2h10</name>
    <dbReference type="NCBI Taxonomy" id="930991"/>
    <lineage>
        <taxon>Eukaryota</taxon>
        <taxon>Fungi</taxon>
        <taxon>Dikarya</taxon>
        <taxon>Basidiomycota</taxon>
        <taxon>Agaricomycotina</taxon>
        <taxon>Agaricomycetes</taxon>
        <taxon>Agaricomycetidae</taxon>
        <taxon>Boletales</taxon>
        <taxon>Paxilineae</taxon>
        <taxon>Paxillaceae</taxon>
        <taxon>Paxillus</taxon>
    </lineage>
</organism>
<keyword evidence="3" id="KW-1185">Reference proteome</keyword>
<reference evidence="3" key="2">
    <citation type="submission" date="2015-01" db="EMBL/GenBank/DDBJ databases">
        <title>Evolutionary Origins and Diversification of the Mycorrhizal Mutualists.</title>
        <authorList>
            <consortium name="DOE Joint Genome Institute"/>
            <consortium name="Mycorrhizal Genomics Consortium"/>
            <person name="Kohler A."/>
            <person name="Kuo A."/>
            <person name="Nagy L.G."/>
            <person name="Floudas D."/>
            <person name="Copeland A."/>
            <person name="Barry K.W."/>
            <person name="Cichocki N."/>
            <person name="Veneault-Fourrey C."/>
            <person name="LaButti K."/>
            <person name="Lindquist E.A."/>
            <person name="Lipzen A."/>
            <person name="Lundell T."/>
            <person name="Morin E."/>
            <person name="Murat C."/>
            <person name="Riley R."/>
            <person name="Ohm R."/>
            <person name="Sun H."/>
            <person name="Tunlid A."/>
            <person name="Henrissat B."/>
            <person name="Grigoriev I.V."/>
            <person name="Hibbett D.S."/>
            <person name="Martin F."/>
        </authorList>
    </citation>
    <scope>NUCLEOTIDE SEQUENCE [LARGE SCALE GENOMIC DNA]</scope>
    <source>
        <strain evidence="3">Ve08.2h10</strain>
    </source>
</reference>
<dbReference type="InParanoid" id="A0A0D0CMR3"/>
<name>A0A0D0CMR3_9AGAM</name>
<evidence type="ECO:0000313" key="3">
    <source>
        <dbReference type="Proteomes" id="UP000054538"/>
    </source>
</evidence>